<proteinExistence type="predicted"/>
<dbReference type="EMBL" id="JH668707">
    <property type="protein sequence ID" value="KAG6460943.1"/>
    <property type="molecule type" value="Genomic_DNA"/>
</dbReference>
<evidence type="ECO:0000313" key="1">
    <source>
        <dbReference type="EMBL" id="KAG6460943.1"/>
    </source>
</evidence>
<accession>A0A921ZPB7</accession>
<sequence length="79" mass="9398">MGCSPESVHDCRRTWGYHEIIIWYKDNKLKSVELRAAKFDKSKRRRVFQFGSHIARQRRSARTCHSVSANPPRELLREI</sequence>
<organism evidence="1 2">
    <name type="scientific">Manduca sexta</name>
    <name type="common">Tobacco hawkmoth</name>
    <name type="synonym">Tobacco hornworm</name>
    <dbReference type="NCBI Taxonomy" id="7130"/>
    <lineage>
        <taxon>Eukaryota</taxon>
        <taxon>Metazoa</taxon>
        <taxon>Ecdysozoa</taxon>
        <taxon>Arthropoda</taxon>
        <taxon>Hexapoda</taxon>
        <taxon>Insecta</taxon>
        <taxon>Pterygota</taxon>
        <taxon>Neoptera</taxon>
        <taxon>Endopterygota</taxon>
        <taxon>Lepidoptera</taxon>
        <taxon>Glossata</taxon>
        <taxon>Ditrysia</taxon>
        <taxon>Bombycoidea</taxon>
        <taxon>Sphingidae</taxon>
        <taxon>Sphinginae</taxon>
        <taxon>Sphingini</taxon>
        <taxon>Manduca</taxon>
    </lineage>
</organism>
<name>A0A921ZPB7_MANSE</name>
<evidence type="ECO:0000313" key="2">
    <source>
        <dbReference type="Proteomes" id="UP000791440"/>
    </source>
</evidence>
<reference evidence="1" key="2">
    <citation type="submission" date="2020-12" db="EMBL/GenBank/DDBJ databases">
        <authorList>
            <person name="Kanost M."/>
        </authorList>
    </citation>
    <scope>NUCLEOTIDE SEQUENCE</scope>
</reference>
<gene>
    <name evidence="1" type="ORF">O3G_MSEX012315</name>
</gene>
<dbReference type="Proteomes" id="UP000791440">
    <property type="component" value="Unassembled WGS sequence"/>
</dbReference>
<comment type="caution">
    <text evidence="1">The sequence shown here is derived from an EMBL/GenBank/DDBJ whole genome shotgun (WGS) entry which is preliminary data.</text>
</comment>
<keyword evidence="2" id="KW-1185">Reference proteome</keyword>
<reference evidence="1" key="1">
    <citation type="journal article" date="2016" name="Insect Biochem. Mol. Biol.">
        <title>Multifaceted biological insights from a draft genome sequence of the tobacco hornworm moth, Manduca sexta.</title>
        <authorList>
            <person name="Kanost M.R."/>
            <person name="Arrese E.L."/>
            <person name="Cao X."/>
            <person name="Chen Y.R."/>
            <person name="Chellapilla S."/>
            <person name="Goldsmith M.R."/>
            <person name="Grosse-Wilde E."/>
            <person name="Heckel D.G."/>
            <person name="Herndon N."/>
            <person name="Jiang H."/>
            <person name="Papanicolaou A."/>
            <person name="Qu J."/>
            <person name="Soulages J.L."/>
            <person name="Vogel H."/>
            <person name="Walters J."/>
            <person name="Waterhouse R.M."/>
            <person name="Ahn S.J."/>
            <person name="Almeida F.C."/>
            <person name="An C."/>
            <person name="Aqrawi P."/>
            <person name="Bretschneider A."/>
            <person name="Bryant W.B."/>
            <person name="Bucks S."/>
            <person name="Chao H."/>
            <person name="Chevignon G."/>
            <person name="Christen J.M."/>
            <person name="Clarke D.F."/>
            <person name="Dittmer N.T."/>
            <person name="Ferguson L.C.F."/>
            <person name="Garavelou S."/>
            <person name="Gordon K.H.J."/>
            <person name="Gunaratna R.T."/>
            <person name="Han Y."/>
            <person name="Hauser F."/>
            <person name="He Y."/>
            <person name="Heidel-Fischer H."/>
            <person name="Hirsh A."/>
            <person name="Hu Y."/>
            <person name="Jiang H."/>
            <person name="Kalra D."/>
            <person name="Klinner C."/>
            <person name="Konig C."/>
            <person name="Kovar C."/>
            <person name="Kroll A.R."/>
            <person name="Kuwar S.S."/>
            <person name="Lee S.L."/>
            <person name="Lehman R."/>
            <person name="Li K."/>
            <person name="Li Z."/>
            <person name="Liang H."/>
            <person name="Lovelace S."/>
            <person name="Lu Z."/>
            <person name="Mansfield J.H."/>
            <person name="McCulloch K.J."/>
            <person name="Mathew T."/>
            <person name="Morton B."/>
            <person name="Muzny D.M."/>
            <person name="Neunemann D."/>
            <person name="Ongeri F."/>
            <person name="Pauchet Y."/>
            <person name="Pu L.L."/>
            <person name="Pyrousis I."/>
            <person name="Rao X.J."/>
            <person name="Redding A."/>
            <person name="Roesel C."/>
            <person name="Sanchez-Gracia A."/>
            <person name="Schaack S."/>
            <person name="Shukla A."/>
            <person name="Tetreau G."/>
            <person name="Wang Y."/>
            <person name="Xiong G.H."/>
            <person name="Traut W."/>
            <person name="Walsh T.K."/>
            <person name="Worley K.C."/>
            <person name="Wu D."/>
            <person name="Wu W."/>
            <person name="Wu Y.Q."/>
            <person name="Zhang X."/>
            <person name="Zou Z."/>
            <person name="Zucker H."/>
            <person name="Briscoe A.D."/>
            <person name="Burmester T."/>
            <person name="Clem R.J."/>
            <person name="Feyereisen R."/>
            <person name="Grimmelikhuijzen C.J.P."/>
            <person name="Hamodrakas S.J."/>
            <person name="Hansson B.S."/>
            <person name="Huguet E."/>
            <person name="Jermiin L.S."/>
            <person name="Lan Q."/>
            <person name="Lehman H.K."/>
            <person name="Lorenzen M."/>
            <person name="Merzendorfer H."/>
            <person name="Michalopoulos I."/>
            <person name="Morton D.B."/>
            <person name="Muthukrishnan S."/>
            <person name="Oakeshott J.G."/>
            <person name="Palmer W."/>
            <person name="Park Y."/>
            <person name="Passarelli A.L."/>
            <person name="Rozas J."/>
            <person name="Schwartz L.M."/>
            <person name="Smith W."/>
            <person name="Southgate A."/>
            <person name="Vilcinskas A."/>
            <person name="Vogt R."/>
            <person name="Wang P."/>
            <person name="Werren J."/>
            <person name="Yu X.Q."/>
            <person name="Zhou J.J."/>
            <person name="Brown S.J."/>
            <person name="Scherer S.E."/>
            <person name="Richards S."/>
            <person name="Blissard G.W."/>
        </authorList>
    </citation>
    <scope>NUCLEOTIDE SEQUENCE</scope>
</reference>
<dbReference type="AlphaFoldDB" id="A0A921ZPB7"/>
<protein>
    <submittedName>
        <fullName evidence="1">Uncharacterized protein</fullName>
    </submittedName>
</protein>